<protein>
    <recommendedName>
        <fullName evidence="5">Radical SAM core domain-containing protein</fullName>
    </recommendedName>
</protein>
<dbReference type="InterPro" id="IPR013785">
    <property type="entry name" value="Aldolase_TIM"/>
</dbReference>
<feature type="non-terminal residue" evidence="6">
    <location>
        <position position="145"/>
    </location>
</feature>
<dbReference type="GO" id="GO:0051536">
    <property type="term" value="F:iron-sulfur cluster binding"/>
    <property type="evidence" value="ECO:0007669"/>
    <property type="project" value="UniProtKB-KW"/>
</dbReference>
<evidence type="ECO:0000256" key="1">
    <source>
        <dbReference type="ARBA" id="ARBA00022691"/>
    </source>
</evidence>
<evidence type="ECO:0000256" key="4">
    <source>
        <dbReference type="ARBA" id="ARBA00023014"/>
    </source>
</evidence>
<proteinExistence type="predicted"/>
<dbReference type="InterPro" id="IPR007197">
    <property type="entry name" value="rSAM"/>
</dbReference>
<reference evidence="6" key="1">
    <citation type="submission" date="2018-05" db="EMBL/GenBank/DDBJ databases">
        <authorList>
            <person name="Lanie J.A."/>
            <person name="Ng W.-L."/>
            <person name="Kazmierczak K.M."/>
            <person name="Andrzejewski T.M."/>
            <person name="Davidsen T.M."/>
            <person name="Wayne K.J."/>
            <person name="Tettelin H."/>
            <person name="Glass J.I."/>
            <person name="Rusch D."/>
            <person name="Podicherti R."/>
            <person name="Tsui H.-C.T."/>
            <person name="Winkler M.E."/>
        </authorList>
    </citation>
    <scope>NUCLEOTIDE SEQUENCE</scope>
</reference>
<gene>
    <name evidence="6" type="ORF">METZ01_LOCUS171206</name>
</gene>
<keyword evidence="2" id="KW-0479">Metal-binding</keyword>
<sequence>MKYNEVKPEENSFNLLMVDLTHRCNMECANCYLPNRDIPDMDVTKLYEFLRKLPHRIIVRLIGAEPTIRKDLPDIIRNVKKCGHQVSLTTNGLKLASKKYVKQLKESGLRMVLISMNGAADPDVYAILDRGREYAEMKYNALKNA</sequence>
<dbReference type="CDD" id="cd01335">
    <property type="entry name" value="Radical_SAM"/>
    <property type="match status" value="1"/>
</dbReference>
<dbReference type="PANTHER" id="PTHR11228">
    <property type="entry name" value="RADICAL SAM DOMAIN PROTEIN"/>
    <property type="match status" value="1"/>
</dbReference>
<evidence type="ECO:0000259" key="5">
    <source>
        <dbReference type="PROSITE" id="PS51918"/>
    </source>
</evidence>
<dbReference type="Gene3D" id="3.20.20.70">
    <property type="entry name" value="Aldolase class I"/>
    <property type="match status" value="1"/>
</dbReference>
<dbReference type="InterPro" id="IPR058240">
    <property type="entry name" value="rSAM_sf"/>
</dbReference>
<keyword evidence="1" id="KW-0949">S-adenosyl-L-methionine</keyword>
<dbReference type="PROSITE" id="PS51918">
    <property type="entry name" value="RADICAL_SAM"/>
    <property type="match status" value="1"/>
</dbReference>
<keyword evidence="4" id="KW-0411">Iron-sulfur</keyword>
<dbReference type="PANTHER" id="PTHR11228:SF7">
    <property type="entry name" value="PQQA PEPTIDE CYCLASE"/>
    <property type="match status" value="1"/>
</dbReference>
<dbReference type="GO" id="GO:0046872">
    <property type="term" value="F:metal ion binding"/>
    <property type="evidence" value="ECO:0007669"/>
    <property type="project" value="UniProtKB-KW"/>
</dbReference>
<dbReference type="SFLD" id="SFLDS00029">
    <property type="entry name" value="Radical_SAM"/>
    <property type="match status" value="1"/>
</dbReference>
<dbReference type="InterPro" id="IPR050377">
    <property type="entry name" value="Radical_SAM_PqqE_MftC-like"/>
</dbReference>
<name>A0A382BXV5_9ZZZZ</name>
<accession>A0A382BXV5</accession>
<evidence type="ECO:0000313" key="6">
    <source>
        <dbReference type="EMBL" id="SVB18352.1"/>
    </source>
</evidence>
<dbReference type="SFLD" id="SFLDG01067">
    <property type="entry name" value="SPASM/twitch_domain_containing"/>
    <property type="match status" value="1"/>
</dbReference>
<dbReference type="SUPFAM" id="SSF102114">
    <property type="entry name" value="Radical SAM enzymes"/>
    <property type="match status" value="1"/>
</dbReference>
<feature type="domain" description="Radical SAM core" evidence="5">
    <location>
        <begin position="6"/>
        <end position="145"/>
    </location>
</feature>
<evidence type="ECO:0000256" key="2">
    <source>
        <dbReference type="ARBA" id="ARBA00022723"/>
    </source>
</evidence>
<organism evidence="6">
    <name type="scientific">marine metagenome</name>
    <dbReference type="NCBI Taxonomy" id="408172"/>
    <lineage>
        <taxon>unclassified sequences</taxon>
        <taxon>metagenomes</taxon>
        <taxon>ecological metagenomes</taxon>
    </lineage>
</organism>
<keyword evidence="3" id="KW-0408">Iron</keyword>
<dbReference type="Pfam" id="PF04055">
    <property type="entry name" value="Radical_SAM"/>
    <property type="match status" value="1"/>
</dbReference>
<dbReference type="EMBL" id="UINC01031778">
    <property type="protein sequence ID" value="SVB18352.1"/>
    <property type="molecule type" value="Genomic_DNA"/>
</dbReference>
<dbReference type="GO" id="GO:0003824">
    <property type="term" value="F:catalytic activity"/>
    <property type="evidence" value="ECO:0007669"/>
    <property type="project" value="InterPro"/>
</dbReference>
<dbReference type="AlphaFoldDB" id="A0A382BXV5"/>
<evidence type="ECO:0000256" key="3">
    <source>
        <dbReference type="ARBA" id="ARBA00023004"/>
    </source>
</evidence>